<dbReference type="PROSITE" id="PS50102">
    <property type="entry name" value="RRM"/>
    <property type="match status" value="1"/>
</dbReference>
<evidence type="ECO:0000256" key="1">
    <source>
        <dbReference type="PROSITE-ProRule" id="PRU00176"/>
    </source>
</evidence>
<proteinExistence type="predicted"/>
<dbReference type="InterPro" id="IPR007201">
    <property type="entry name" value="Mei2-like_Rrm_C"/>
</dbReference>
<protein>
    <recommendedName>
        <fullName evidence="3">RRM domain-containing protein</fullName>
    </recommendedName>
</protein>
<dbReference type="Pfam" id="PF04059">
    <property type="entry name" value="RRM_2"/>
    <property type="match status" value="1"/>
</dbReference>
<dbReference type="InterPro" id="IPR000504">
    <property type="entry name" value="RRM_dom"/>
</dbReference>
<keyword evidence="5" id="KW-1185">Reference proteome</keyword>
<dbReference type="SUPFAM" id="SSF54928">
    <property type="entry name" value="RNA-binding domain, RBD"/>
    <property type="match status" value="1"/>
</dbReference>
<accession>A0ABN9Y9X7</accession>
<feature type="domain" description="RRM" evidence="3">
    <location>
        <begin position="261"/>
        <end position="338"/>
    </location>
</feature>
<keyword evidence="1" id="KW-0694">RNA-binding</keyword>
<organism evidence="4 5">
    <name type="scientific">Prorocentrum cordatum</name>
    <dbReference type="NCBI Taxonomy" id="2364126"/>
    <lineage>
        <taxon>Eukaryota</taxon>
        <taxon>Sar</taxon>
        <taxon>Alveolata</taxon>
        <taxon>Dinophyceae</taxon>
        <taxon>Prorocentrales</taxon>
        <taxon>Prorocentraceae</taxon>
        <taxon>Prorocentrum</taxon>
    </lineage>
</organism>
<evidence type="ECO:0000313" key="5">
    <source>
        <dbReference type="Proteomes" id="UP001189429"/>
    </source>
</evidence>
<feature type="region of interest" description="Disordered" evidence="2">
    <location>
        <begin position="118"/>
        <end position="207"/>
    </location>
</feature>
<dbReference type="InterPro" id="IPR035979">
    <property type="entry name" value="RBD_domain_sf"/>
</dbReference>
<evidence type="ECO:0000256" key="2">
    <source>
        <dbReference type="SAM" id="MobiDB-lite"/>
    </source>
</evidence>
<reference evidence="4" key="1">
    <citation type="submission" date="2023-10" db="EMBL/GenBank/DDBJ databases">
        <authorList>
            <person name="Chen Y."/>
            <person name="Shah S."/>
            <person name="Dougan E. K."/>
            <person name="Thang M."/>
            <person name="Chan C."/>
        </authorList>
    </citation>
    <scope>NUCLEOTIDE SEQUENCE [LARGE SCALE GENOMIC DNA]</scope>
</reference>
<comment type="caution">
    <text evidence="4">The sequence shown here is derived from an EMBL/GenBank/DDBJ whole genome shotgun (WGS) entry which is preliminary data.</text>
</comment>
<gene>
    <name evidence="4" type="ORF">PCOR1329_LOCUS83898</name>
</gene>
<dbReference type="Proteomes" id="UP001189429">
    <property type="component" value="Unassembled WGS sequence"/>
</dbReference>
<dbReference type="Gene3D" id="3.30.70.330">
    <property type="match status" value="1"/>
</dbReference>
<sequence length="399" mass="44668">MLSCSRINDADMALRLLNQLLERGVDYDCDVIPVNTRRMFFSLVAGHVDDRYLRKNGFKMLEVVQAHGITPPHILQSRLICAWGSKLPEKLLDYFARMQKNGITLSSMVQRCIAQMDPPVHTDRTPPPTTLCCGAPREPGSTPEPESTLVPHRSRASALPLLPPPPPPEEPARTPGVPAQAMPSGCRSGASRFIQTGPAGSASPRRSWYGDPAPEDWSTQIGWYGGPPDETSTHVGWDGASVDELSYNRQVQMGMQGEPSTTAMVHNVPSRVLRDDVLDKLDEMGFTGCYDFVYVPVDFRTGSNRGYAFVNFINEEDTWRFMHVFHGLHHWQCKYLKVCTVSLSRVRGLAANIEKYRNSAVMRDEVPDKFRPAIFHGGERVPFPGPTRELPEIVRRKAR</sequence>
<evidence type="ECO:0000313" key="4">
    <source>
        <dbReference type="EMBL" id="CAK0909501.1"/>
    </source>
</evidence>
<dbReference type="EMBL" id="CAUYUJ010022208">
    <property type="protein sequence ID" value="CAK0909501.1"/>
    <property type="molecule type" value="Genomic_DNA"/>
</dbReference>
<dbReference type="InterPro" id="IPR012677">
    <property type="entry name" value="Nucleotide-bd_a/b_plait_sf"/>
</dbReference>
<evidence type="ECO:0000259" key="3">
    <source>
        <dbReference type="PROSITE" id="PS50102"/>
    </source>
</evidence>
<name>A0ABN9Y9X7_9DINO</name>